<evidence type="ECO:0000313" key="4">
    <source>
        <dbReference type="Proteomes" id="UP001458880"/>
    </source>
</evidence>
<feature type="region of interest" description="Disordered" evidence="1">
    <location>
        <begin position="20"/>
        <end position="83"/>
    </location>
</feature>
<feature type="domain" description="PiggyBac transposable element-derived protein" evidence="2">
    <location>
        <begin position="117"/>
        <end position="506"/>
    </location>
</feature>
<protein>
    <submittedName>
        <fullName evidence="3">Transposase IS4</fullName>
    </submittedName>
</protein>
<feature type="compositionally biased region" description="Acidic residues" evidence="1">
    <location>
        <begin position="23"/>
        <end position="42"/>
    </location>
</feature>
<dbReference type="EMBL" id="JASPKY010000667">
    <property type="protein sequence ID" value="KAK9687018.1"/>
    <property type="molecule type" value="Genomic_DNA"/>
</dbReference>
<name>A0AAW1ICI3_POPJA</name>
<dbReference type="InterPro" id="IPR029526">
    <property type="entry name" value="PGBD"/>
</dbReference>
<dbReference type="Proteomes" id="UP001458880">
    <property type="component" value="Unassembled WGS sequence"/>
</dbReference>
<evidence type="ECO:0000259" key="2">
    <source>
        <dbReference type="Pfam" id="PF13843"/>
    </source>
</evidence>
<feature type="compositionally biased region" description="Polar residues" evidence="1">
    <location>
        <begin position="47"/>
        <end position="59"/>
    </location>
</feature>
<dbReference type="PANTHER" id="PTHR46599">
    <property type="entry name" value="PIGGYBAC TRANSPOSABLE ELEMENT-DERIVED PROTEIN 4"/>
    <property type="match status" value="1"/>
</dbReference>
<proteinExistence type="predicted"/>
<organism evidence="3 4">
    <name type="scientific">Popillia japonica</name>
    <name type="common">Japanese beetle</name>
    <dbReference type="NCBI Taxonomy" id="7064"/>
    <lineage>
        <taxon>Eukaryota</taxon>
        <taxon>Metazoa</taxon>
        <taxon>Ecdysozoa</taxon>
        <taxon>Arthropoda</taxon>
        <taxon>Hexapoda</taxon>
        <taxon>Insecta</taxon>
        <taxon>Pterygota</taxon>
        <taxon>Neoptera</taxon>
        <taxon>Endopterygota</taxon>
        <taxon>Coleoptera</taxon>
        <taxon>Polyphaga</taxon>
        <taxon>Scarabaeiformia</taxon>
        <taxon>Scarabaeidae</taxon>
        <taxon>Rutelinae</taxon>
        <taxon>Popillia</taxon>
    </lineage>
</organism>
<keyword evidence="4" id="KW-1185">Reference proteome</keyword>
<comment type="caution">
    <text evidence="3">The sequence shown here is derived from an EMBL/GenBank/DDBJ whole genome shotgun (WGS) entry which is preliminary data.</text>
</comment>
<reference evidence="3 4" key="1">
    <citation type="journal article" date="2024" name="BMC Genomics">
        <title>De novo assembly and annotation of Popillia japonica's genome with initial clues to its potential as an invasive pest.</title>
        <authorList>
            <person name="Cucini C."/>
            <person name="Boschi S."/>
            <person name="Funari R."/>
            <person name="Cardaioli E."/>
            <person name="Iannotti N."/>
            <person name="Marturano G."/>
            <person name="Paoli F."/>
            <person name="Bruttini M."/>
            <person name="Carapelli A."/>
            <person name="Frati F."/>
            <person name="Nardi F."/>
        </authorList>
    </citation>
    <scope>NUCLEOTIDE SEQUENCE [LARGE SCALE GENOMIC DNA]</scope>
    <source>
        <strain evidence="3">DMR45628</strain>
    </source>
</reference>
<dbReference type="PANTHER" id="PTHR46599:SF3">
    <property type="entry name" value="PIGGYBAC TRANSPOSABLE ELEMENT-DERIVED PROTEIN 4"/>
    <property type="match status" value="1"/>
</dbReference>
<sequence>MSSRGKKLVDLAVSGFNRSDVESVADVEDTELEDLQFDSDDSVADKNYTTSRSPTSGSEDGSEIADHSDSERDEDVLNESNFDNDRDEWSDIIAGNINFEQKQESSVLNIDISQIHSPAVVYSLFVSDEILDLIVEETNRYAEQYLVQNHSSRSRVNAWSDTSKTELKRFFAIVLAMGLNHVSYLNLYWSKDTLFHNNLIASTMTRDRFLLLLRCLHFCNNEDDNLDKSNRLHKVDKVLLRCLHFCNNEDDNLDKSNRLHKVDKVVKLINSNFKTVLIPGKRIVIDETMAPFRGRLGFRQYIPNKSHKYGIKLYKLCTIDGYTSQVIVYTGKCERQGGKSHSESIVLSLLECIPEKAGHYLFADNFYSSLSLAKALFEKEVIYCGTLRSNRKGIPKDISSKKLRKGEIYGKQKSCLKIMKWLDKLPVWMLTTDPTHDLTFAATGKLTRTGENVFKPKCIIAYNKAKKGVDLSAQMSSYHSVLRKGLKWYRKLIFELLFGTCVINSWVIYNKMFNDKLSITQFRRKLIRELIEPPTKENTSVPKRTIHTFVKPSGPGRKKRKMCKGCYQELRLIRGCREAKNKVTKVTSFCNECPNQPDIGQILRGCRYVILV</sequence>
<evidence type="ECO:0000313" key="3">
    <source>
        <dbReference type="EMBL" id="KAK9687018.1"/>
    </source>
</evidence>
<evidence type="ECO:0000256" key="1">
    <source>
        <dbReference type="SAM" id="MobiDB-lite"/>
    </source>
</evidence>
<accession>A0AAW1ICI3</accession>
<gene>
    <name evidence="3" type="ORF">QE152_g36765</name>
</gene>
<dbReference type="Pfam" id="PF13843">
    <property type="entry name" value="DDE_Tnp_1_7"/>
    <property type="match status" value="1"/>
</dbReference>
<dbReference type="AlphaFoldDB" id="A0AAW1ICI3"/>